<feature type="domain" description="Glycoside hydrolase family 31 N-terminal" evidence="4">
    <location>
        <begin position="31"/>
        <end position="196"/>
    </location>
</feature>
<dbReference type="PANTHER" id="PTHR43863">
    <property type="entry name" value="HYDROLASE, PUTATIVE (AFU_ORTHOLOGUE AFUA_1G03140)-RELATED"/>
    <property type="match status" value="1"/>
</dbReference>
<keyword evidence="2" id="KW-0378">Hydrolase</keyword>
<dbReference type="InterPro" id="IPR025887">
    <property type="entry name" value="Glyco_hydro_31_N_dom"/>
</dbReference>
<dbReference type="Pfam" id="PF21365">
    <property type="entry name" value="Glyco_hydro_31_3rd"/>
    <property type="match status" value="1"/>
</dbReference>
<keyword evidence="2" id="KW-0326">Glycosidase</keyword>
<dbReference type="PANTHER" id="PTHR43863:SF2">
    <property type="entry name" value="MALTASE-GLUCOAMYLASE"/>
    <property type="match status" value="1"/>
</dbReference>
<reference evidence="7" key="1">
    <citation type="journal article" date="2019" name="Int. J. Syst. Evol. Microbiol.">
        <title>The Global Catalogue of Microorganisms (GCM) 10K type strain sequencing project: providing services to taxonomists for standard genome sequencing and annotation.</title>
        <authorList>
            <consortium name="The Broad Institute Genomics Platform"/>
            <consortium name="The Broad Institute Genome Sequencing Center for Infectious Disease"/>
            <person name="Wu L."/>
            <person name="Ma J."/>
        </authorList>
    </citation>
    <scope>NUCLEOTIDE SEQUENCE [LARGE SCALE GENOMIC DNA]</scope>
    <source>
        <strain evidence="7">CGMCC 1.19062</strain>
    </source>
</reference>
<evidence type="ECO:0000259" key="3">
    <source>
        <dbReference type="Pfam" id="PF01055"/>
    </source>
</evidence>
<keyword evidence="7" id="KW-1185">Reference proteome</keyword>
<evidence type="ECO:0000259" key="4">
    <source>
        <dbReference type="Pfam" id="PF13802"/>
    </source>
</evidence>
<dbReference type="SUPFAM" id="SSF74650">
    <property type="entry name" value="Galactose mutarotase-like"/>
    <property type="match status" value="1"/>
</dbReference>
<dbReference type="Pfam" id="PF13802">
    <property type="entry name" value="Gal_mutarotas_2"/>
    <property type="match status" value="1"/>
</dbReference>
<feature type="domain" description="Glycoside hydrolase family 31 TIM barrel" evidence="3">
    <location>
        <begin position="244"/>
        <end position="566"/>
    </location>
</feature>
<dbReference type="InterPro" id="IPR000322">
    <property type="entry name" value="Glyco_hydro_31_TIM"/>
</dbReference>
<organism evidence="6 7">
    <name type="scientific">Lacibacterium aquatile</name>
    <dbReference type="NCBI Taxonomy" id="1168082"/>
    <lineage>
        <taxon>Bacteria</taxon>
        <taxon>Pseudomonadati</taxon>
        <taxon>Pseudomonadota</taxon>
        <taxon>Alphaproteobacteria</taxon>
        <taxon>Rhodospirillales</taxon>
        <taxon>Rhodospirillaceae</taxon>
    </lineage>
</organism>
<name>A0ABW5DU41_9PROT</name>
<dbReference type="Gene3D" id="3.20.20.80">
    <property type="entry name" value="Glycosidases"/>
    <property type="match status" value="1"/>
</dbReference>
<dbReference type="InterPro" id="IPR051816">
    <property type="entry name" value="Glycosyl_Hydrolase_31"/>
</dbReference>
<feature type="domain" description="Glycosyl hydrolase family 31 C-terminal" evidence="5">
    <location>
        <begin position="578"/>
        <end position="660"/>
    </location>
</feature>
<evidence type="ECO:0000256" key="1">
    <source>
        <dbReference type="ARBA" id="ARBA00007806"/>
    </source>
</evidence>
<proteinExistence type="inferred from homology"/>
<evidence type="ECO:0000313" key="7">
    <source>
        <dbReference type="Proteomes" id="UP001597295"/>
    </source>
</evidence>
<dbReference type="InterPro" id="IPR011013">
    <property type="entry name" value="Gal_mutarotase_sf_dom"/>
</dbReference>
<dbReference type="SUPFAM" id="SSF51445">
    <property type="entry name" value="(Trans)glycosidases"/>
    <property type="match status" value="1"/>
</dbReference>
<comment type="similarity">
    <text evidence="1 2">Belongs to the glycosyl hydrolase 31 family.</text>
</comment>
<accession>A0ABW5DU41</accession>
<dbReference type="CDD" id="cd14752">
    <property type="entry name" value="GH31_N"/>
    <property type="match status" value="1"/>
</dbReference>
<protein>
    <submittedName>
        <fullName evidence="6">Alpha-xylosidase</fullName>
    </submittedName>
</protein>
<dbReference type="SUPFAM" id="SSF51011">
    <property type="entry name" value="Glycosyl hydrolase domain"/>
    <property type="match status" value="1"/>
</dbReference>
<comment type="caution">
    <text evidence="6">The sequence shown here is derived from an EMBL/GenBank/DDBJ whole genome shotgun (WGS) entry which is preliminary data.</text>
</comment>
<evidence type="ECO:0000256" key="2">
    <source>
        <dbReference type="RuleBase" id="RU361185"/>
    </source>
</evidence>
<evidence type="ECO:0000313" key="6">
    <source>
        <dbReference type="EMBL" id="MFD2264587.1"/>
    </source>
</evidence>
<dbReference type="Pfam" id="PF01055">
    <property type="entry name" value="Glyco_hydro_31_2nd"/>
    <property type="match status" value="1"/>
</dbReference>
<evidence type="ECO:0000259" key="5">
    <source>
        <dbReference type="Pfam" id="PF21365"/>
    </source>
</evidence>
<gene>
    <name evidence="6" type="ORF">ACFSM5_16905</name>
</gene>
<dbReference type="RefSeq" id="WP_379877681.1">
    <property type="nucleotide sequence ID" value="NZ_JBHUIP010000013.1"/>
</dbReference>
<dbReference type="Gene3D" id="2.60.40.1180">
    <property type="entry name" value="Golgi alpha-mannosidase II"/>
    <property type="match status" value="1"/>
</dbReference>
<dbReference type="EMBL" id="JBHUIP010000013">
    <property type="protein sequence ID" value="MFD2264587.1"/>
    <property type="molecule type" value="Genomic_DNA"/>
</dbReference>
<dbReference type="InterPro" id="IPR048395">
    <property type="entry name" value="Glyco_hydro_31_C"/>
</dbReference>
<dbReference type="Proteomes" id="UP001597295">
    <property type="component" value="Unassembled WGS sequence"/>
</dbReference>
<dbReference type="Gene3D" id="2.60.40.1760">
    <property type="entry name" value="glycosyl hydrolase (family 31)"/>
    <property type="match status" value="1"/>
</dbReference>
<dbReference type="CDD" id="cd06593">
    <property type="entry name" value="GH31_xylosidase_YicI"/>
    <property type="match status" value="1"/>
</dbReference>
<dbReference type="InterPro" id="IPR017853">
    <property type="entry name" value="GH"/>
</dbReference>
<dbReference type="InterPro" id="IPR013780">
    <property type="entry name" value="Glyco_hydro_b"/>
</dbReference>
<sequence length="694" mass="76994">MFNPTNFTAAEGFGTVETTKNGVRLQTSQGPLTVEAHAPGTFRLRAGRTDLPDYDLLIKKEADPTLRVDVTVEADRITIRQGESDLTLTPNPLRLELKLGGRTILTSITDQHFRGWSRMPALGKGDTHWLLSLALVSGEAVYGFGEKWGPLNRRGQLIVSRIEDALGVNTELAYKNTPFGWSPRGWGVFAHTPATVTTGVGFAQWSHRTLAMAVEDEAFDVFLFTGAEPADLVRRYTALTGRPSRPPDWSLGVWLSRAYYRTPEECVAVAKEVRQHKIPCDVITFDGRAWQDTPTRFLFEWDKSRFKDPAATCKELKDLGFRICNWQYPLVSTAHPDYPDLAAKGYFLKDAKTGEPYVYQWDPGPFGAVLTPLPPSGIIDFTNPAAYDFWKQAHKPVFDVGVDVFKPDFGEQVPDDVVAFNGDSGRRLHSVYTALYNRCVFEATAEYGPGPQPVVWARSSWIGAQRYPVQWGGDPQTDWEAMAASIRGGLSWGMSGVPYHASDVGGFYGASQPDAELYVRWVQAGIHISHFRFHGIGVREPWGFGEEALGIVRKALEWRYRLIPYLARCLDEAANASVPVQRAMAYAFPNDRHAHIYETQFMCGPNLLVAPIIAPGGEVEVYLPAGERWVDLDSGTVLEGGQLIKMVCPLDRIPLFGRVGGDIQLGPTVQHLGECGDKATTVEIWHFTAQGVKS</sequence>